<organism evidence="2 3">
    <name type="scientific">Amphiplicatus metriothermophilus</name>
    <dbReference type="NCBI Taxonomy" id="1519374"/>
    <lineage>
        <taxon>Bacteria</taxon>
        <taxon>Pseudomonadati</taxon>
        <taxon>Pseudomonadota</taxon>
        <taxon>Alphaproteobacteria</taxon>
        <taxon>Parvularculales</taxon>
        <taxon>Parvularculaceae</taxon>
        <taxon>Amphiplicatus</taxon>
    </lineage>
</organism>
<protein>
    <submittedName>
        <fullName evidence="2">Uncharacterized protein</fullName>
    </submittedName>
</protein>
<keyword evidence="1" id="KW-0472">Membrane</keyword>
<keyword evidence="1" id="KW-1133">Transmembrane helix</keyword>
<feature type="transmembrane region" description="Helical" evidence="1">
    <location>
        <begin position="12"/>
        <end position="30"/>
    </location>
</feature>
<feature type="transmembrane region" description="Helical" evidence="1">
    <location>
        <begin position="239"/>
        <end position="264"/>
    </location>
</feature>
<feature type="transmembrane region" description="Helical" evidence="1">
    <location>
        <begin position="83"/>
        <end position="101"/>
    </location>
</feature>
<feature type="transmembrane region" description="Helical" evidence="1">
    <location>
        <begin position="156"/>
        <end position="178"/>
    </location>
</feature>
<dbReference type="RefSeq" id="WP_089410947.1">
    <property type="nucleotide sequence ID" value="NZ_FZQA01000001.1"/>
</dbReference>
<evidence type="ECO:0000256" key="1">
    <source>
        <dbReference type="SAM" id="Phobius"/>
    </source>
</evidence>
<feature type="transmembrane region" description="Helical" evidence="1">
    <location>
        <begin position="50"/>
        <end position="71"/>
    </location>
</feature>
<feature type="transmembrane region" description="Helical" evidence="1">
    <location>
        <begin position="121"/>
        <end position="144"/>
    </location>
</feature>
<keyword evidence="1" id="KW-0812">Transmembrane</keyword>
<sequence>MNRSFALGADHTTRAWAATAAFMLALAVVITPAALVDKRTLWEISVWAKPLKFCVALTIHFATLALLAQLLDPRRRAGPVMRGAVYLSVGAALFEIVYIAVQAARGRHSHFNTETAFEIAMYQAMGIGALMLMLAPFVLGLALARERGAAPSGLRLGAIAGLLLAPALTVPLAGYMSISGSHWVGAAVSDAGGVPLFGWSREVGDLRPAHFVATHVMQALPLVGLAADRLAARHARAVVLTAAAALSTLALGLFAQALSGAPIWPR</sequence>
<dbReference type="Proteomes" id="UP000198346">
    <property type="component" value="Unassembled WGS sequence"/>
</dbReference>
<dbReference type="OrthoDB" id="343560at2"/>
<reference evidence="2 3" key="1">
    <citation type="submission" date="2017-07" db="EMBL/GenBank/DDBJ databases">
        <authorList>
            <person name="Sun Z.S."/>
            <person name="Albrecht U."/>
            <person name="Echele G."/>
            <person name="Lee C.C."/>
        </authorList>
    </citation>
    <scope>NUCLEOTIDE SEQUENCE [LARGE SCALE GENOMIC DNA]</scope>
    <source>
        <strain evidence="2 3">CGMCC 1.12710</strain>
    </source>
</reference>
<dbReference type="AlphaFoldDB" id="A0A239PLI9"/>
<feature type="transmembrane region" description="Helical" evidence="1">
    <location>
        <begin position="209"/>
        <end position="227"/>
    </location>
</feature>
<evidence type="ECO:0000313" key="3">
    <source>
        <dbReference type="Proteomes" id="UP000198346"/>
    </source>
</evidence>
<evidence type="ECO:0000313" key="2">
    <source>
        <dbReference type="EMBL" id="SNT67954.1"/>
    </source>
</evidence>
<name>A0A239PLI9_9PROT</name>
<accession>A0A239PLI9</accession>
<dbReference type="EMBL" id="FZQA01000001">
    <property type="protein sequence ID" value="SNT67954.1"/>
    <property type="molecule type" value="Genomic_DNA"/>
</dbReference>
<proteinExistence type="predicted"/>
<keyword evidence="3" id="KW-1185">Reference proteome</keyword>
<gene>
    <name evidence="2" type="ORF">SAMN06297382_0449</name>
</gene>